<evidence type="ECO:0000313" key="3">
    <source>
        <dbReference type="Proteomes" id="UP000029665"/>
    </source>
</evidence>
<keyword evidence="3" id="KW-1185">Reference proteome</keyword>
<name>A0A060SDG6_PYCCI</name>
<dbReference type="HOGENOM" id="CLU_850306_0_0_1"/>
<proteinExistence type="predicted"/>
<evidence type="ECO:0000313" key="2">
    <source>
        <dbReference type="EMBL" id="CDO70438.1"/>
    </source>
</evidence>
<evidence type="ECO:0000256" key="1">
    <source>
        <dbReference type="SAM" id="MobiDB-lite"/>
    </source>
</evidence>
<gene>
    <name evidence="2" type="ORF">BN946_scf184999.g79</name>
</gene>
<comment type="caution">
    <text evidence="2">The sequence shown here is derived from an EMBL/GenBank/DDBJ whole genome shotgun (WGS) entry which is preliminary data.</text>
</comment>
<feature type="region of interest" description="Disordered" evidence="1">
    <location>
        <begin position="294"/>
        <end position="327"/>
    </location>
</feature>
<reference evidence="2" key="1">
    <citation type="submission" date="2014-01" db="EMBL/GenBank/DDBJ databases">
        <title>The genome of the white-rot fungus Pycnoporus cinnabarinus: a basidiomycete model with a versatile arsenal for lignocellulosic biomass breakdown.</title>
        <authorList>
            <person name="Levasseur A."/>
            <person name="Lomascolo A."/>
            <person name="Ruiz-Duenas F.J."/>
            <person name="Uzan E."/>
            <person name="Piumi F."/>
            <person name="Kues U."/>
            <person name="Ram A.F.J."/>
            <person name="Murat C."/>
            <person name="Haon M."/>
            <person name="Benoit I."/>
            <person name="Arfi Y."/>
            <person name="Chevret D."/>
            <person name="Drula E."/>
            <person name="Kwon M.J."/>
            <person name="Gouret P."/>
            <person name="Lesage-Meessen L."/>
            <person name="Lombard V."/>
            <person name="Mariette J."/>
            <person name="Noirot C."/>
            <person name="Park J."/>
            <person name="Patyshakuliyeva A."/>
            <person name="Wieneger R.A.B."/>
            <person name="Wosten H.A.B."/>
            <person name="Martin F."/>
            <person name="Coutinho P.M."/>
            <person name="de Vries R."/>
            <person name="Martinez A.T."/>
            <person name="Klopp C."/>
            <person name="Pontarotti P."/>
            <person name="Henrissat B."/>
            <person name="Record E."/>
        </authorList>
    </citation>
    <scope>NUCLEOTIDE SEQUENCE [LARGE SCALE GENOMIC DNA]</scope>
    <source>
        <strain evidence="2">BRFM137</strain>
    </source>
</reference>
<sequence length="327" mass="34895">MGALSELYLSTLGAALDVAFRSLPDLAVELAIDMLTDPRSEPHSLGRSLALAPLADIDEEGAVRYRDAFVEAWRMIDPSTAAASLPPYPCSTAASSEETELVQSLGYRPILVQTHVRQILEASQAYPSIKMHAESLLLGSPGSAQDPAGTDRLIAALTLLFPALEGDIVSIRRYDRPYPRVLWDSGTQMFVMSGSLGCAEHLTDNRTEPCFCWVGSALLDAVASWRAKTASDGGGGQHISDEAVFHALLRCVGSDAGDEERLQQSTSSWSSYSSGKACSEEEVRARLPCAEDAGSGELEYIDPTGPPPVRPSSSQFSHPSAADATAH</sequence>
<organism evidence="2 3">
    <name type="scientific">Pycnoporus cinnabarinus</name>
    <name type="common">Cinnabar-red polypore</name>
    <name type="synonym">Trametes cinnabarina</name>
    <dbReference type="NCBI Taxonomy" id="5643"/>
    <lineage>
        <taxon>Eukaryota</taxon>
        <taxon>Fungi</taxon>
        <taxon>Dikarya</taxon>
        <taxon>Basidiomycota</taxon>
        <taxon>Agaricomycotina</taxon>
        <taxon>Agaricomycetes</taxon>
        <taxon>Polyporales</taxon>
        <taxon>Polyporaceae</taxon>
        <taxon>Trametes</taxon>
    </lineage>
</organism>
<dbReference type="EMBL" id="CCBP010000081">
    <property type="protein sequence ID" value="CDO70438.1"/>
    <property type="molecule type" value="Genomic_DNA"/>
</dbReference>
<accession>A0A060SDG6</accession>
<dbReference type="Proteomes" id="UP000029665">
    <property type="component" value="Unassembled WGS sequence"/>
</dbReference>
<dbReference type="OrthoDB" id="2631524at2759"/>
<dbReference type="AlphaFoldDB" id="A0A060SDG6"/>
<protein>
    <submittedName>
        <fullName evidence="2">Uncharacterized protein</fullName>
    </submittedName>
</protein>